<gene>
    <name evidence="1" type="ORF">KDA27_17995</name>
</gene>
<evidence type="ECO:0000313" key="2">
    <source>
        <dbReference type="Proteomes" id="UP000739538"/>
    </source>
</evidence>
<evidence type="ECO:0000313" key="1">
    <source>
        <dbReference type="EMBL" id="MCA9757698.1"/>
    </source>
</evidence>
<name>A0A956NH04_UNCEI</name>
<dbReference type="Proteomes" id="UP000739538">
    <property type="component" value="Unassembled WGS sequence"/>
</dbReference>
<reference evidence="1" key="2">
    <citation type="journal article" date="2021" name="Microbiome">
        <title>Successional dynamics and alternative stable states in a saline activated sludge microbial community over 9 years.</title>
        <authorList>
            <person name="Wang Y."/>
            <person name="Ye J."/>
            <person name="Ju F."/>
            <person name="Liu L."/>
            <person name="Boyd J.A."/>
            <person name="Deng Y."/>
            <person name="Parks D.H."/>
            <person name="Jiang X."/>
            <person name="Yin X."/>
            <person name="Woodcroft B.J."/>
            <person name="Tyson G.W."/>
            <person name="Hugenholtz P."/>
            <person name="Polz M.F."/>
            <person name="Zhang T."/>
        </authorList>
    </citation>
    <scope>NUCLEOTIDE SEQUENCE</scope>
    <source>
        <strain evidence="1">HKST-UBA02</strain>
    </source>
</reference>
<dbReference type="EMBL" id="JAGQHS010000113">
    <property type="protein sequence ID" value="MCA9757698.1"/>
    <property type="molecule type" value="Genomic_DNA"/>
</dbReference>
<reference evidence="1" key="1">
    <citation type="submission" date="2020-04" db="EMBL/GenBank/DDBJ databases">
        <authorList>
            <person name="Zhang T."/>
        </authorList>
    </citation>
    <scope>NUCLEOTIDE SEQUENCE</scope>
    <source>
        <strain evidence="1">HKST-UBA02</strain>
    </source>
</reference>
<dbReference type="AlphaFoldDB" id="A0A956NH04"/>
<accession>A0A956NH04</accession>
<organism evidence="1 2">
    <name type="scientific">Eiseniibacteriota bacterium</name>
    <dbReference type="NCBI Taxonomy" id="2212470"/>
    <lineage>
        <taxon>Bacteria</taxon>
        <taxon>Candidatus Eiseniibacteriota</taxon>
    </lineage>
</organism>
<sequence>MTDWTILWPSASQAAVSAADTIPTDLSSRLDPIIDAREPRFRALLLAWADRALDEETIEAEFEDERYVLESELLAVDGMPMDVATSAAAAVLDVIEAGLREGIAL</sequence>
<protein>
    <submittedName>
        <fullName evidence="1">Uncharacterized protein</fullName>
    </submittedName>
</protein>
<proteinExistence type="predicted"/>
<comment type="caution">
    <text evidence="1">The sequence shown here is derived from an EMBL/GenBank/DDBJ whole genome shotgun (WGS) entry which is preliminary data.</text>
</comment>